<sequence length="95" mass="10807">MAIKHATELKCGRLVIGCTFNHRVADAHLANVFFVSWAKIAHAKPISHIPCFRRSLLNPRCPSYYDRSIDNIYIFLSSLPLPKLVEDLEPNEDSL</sequence>
<keyword evidence="2" id="KW-1185">Reference proteome</keyword>
<proteinExistence type="predicted"/>
<evidence type="ECO:0000313" key="2">
    <source>
        <dbReference type="Proteomes" id="UP001060215"/>
    </source>
</evidence>
<accession>A0ACC0I6E9</accession>
<reference evidence="1 2" key="1">
    <citation type="journal article" date="2022" name="Plant J.">
        <title>Chromosome-level genome of Camellia lanceoleosa provides a valuable resource for understanding genome evolution and self-incompatibility.</title>
        <authorList>
            <person name="Gong W."/>
            <person name="Xiao S."/>
            <person name="Wang L."/>
            <person name="Liao Z."/>
            <person name="Chang Y."/>
            <person name="Mo W."/>
            <person name="Hu G."/>
            <person name="Li W."/>
            <person name="Zhao G."/>
            <person name="Zhu H."/>
            <person name="Hu X."/>
            <person name="Ji K."/>
            <person name="Xiang X."/>
            <person name="Song Q."/>
            <person name="Yuan D."/>
            <person name="Jin S."/>
            <person name="Zhang L."/>
        </authorList>
    </citation>
    <scope>NUCLEOTIDE SEQUENCE [LARGE SCALE GENOMIC DNA]</scope>
    <source>
        <strain evidence="1">SQ_2022a</strain>
    </source>
</reference>
<name>A0ACC0I6E9_9ERIC</name>
<comment type="caution">
    <text evidence="1">The sequence shown here is derived from an EMBL/GenBank/DDBJ whole genome shotgun (WGS) entry which is preliminary data.</text>
</comment>
<keyword evidence="1" id="KW-0012">Acyltransferase</keyword>
<dbReference type="EMBL" id="CM045759">
    <property type="protein sequence ID" value="KAI8019901.1"/>
    <property type="molecule type" value="Genomic_DNA"/>
</dbReference>
<dbReference type="Proteomes" id="UP001060215">
    <property type="component" value="Chromosome 2"/>
</dbReference>
<protein>
    <submittedName>
        <fullName evidence="1">Fatty alcohol:caffeoyl-CoA acyltransferase</fullName>
    </submittedName>
</protein>
<gene>
    <name evidence="1" type="ORF">LOK49_LG04G00438</name>
</gene>
<keyword evidence="1" id="KW-0808">Transferase</keyword>
<evidence type="ECO:0000313" key="1">
    <source>
        <dbReference type="EMBL" id="KAI8019901.1"/>
    </source>
</evidence>
<organism evidence="1 2">
    <name type="scientific">Camellia lanceoleosa</name>
    <dbReference type="NCBI Taxonomy" id="1840588"/>
    <lineage>
        <taxon>Eukaryota</taxon>
        <taxon>Viridiplantae</taxon>
        <taxon>Streptophyta</taxon>
        <taxon>Embryophyta</taxon>
        <taxon>Tracheophyta</taxon>
        <taxon>Spermatophyta</taxon>
        <taxon>Magnoliopsida</taxon>
        <taxon>eudicotyledons</taxon>
        <taxon>Gunneridae</taxon>
        <taxon>Pentapetalae</taxon>
        <taxon>asterids</taxon>
        <taxon>Ericales</taxon>
        <taxon>Theaceae</taxon>
        <taxon>Camellia</taxon>
    </lineage>
</organism>